<dbReference type="PANTHER" id="PTHR33619">
    <property type="entry name" value="POLYSACCHARIDE EXPORT PROTEIN GFCE-RELATED"/>
    <property type="match status" value="1"/>
</dbReference>
<dbReference type="GO" id="GO:0015159">
    <property type="term" value="F:polysaccharide transmembrane transporter activity"/>
    <property type="evidence" value="ECO:0007669"/>
    <property type="project" value="InterPro"/>
</dbReference>
<name>A0A0B2BZ99_9SPHN</name>
<reference evidence="4 5" key="1">
    <citation type="submission" date="2014-11" db="EMBL/GenBank/DDBJ databases">
        <title>Draft genome sequence of Kirrobacter mercurialis.</title>
        <authorList>
            <person name="Coil D.A."/>
            <person name="Eisen J.A."/>
        </authorList>
    </citation>
    <scope>NUCLEOTIDE SEQUENCE [LARGE SCALE GENOMIC DNA]</scope>
    <source>
        <strain evidence="4 5">Coronado</strain>
    </source>
</reference>
<dbReference type="Proteomes" id="UP000030988">
    <property type="component" value="Unassembled WGS sequence"/>
</dbReference>
<dbReference type="PROSITE" id="PS51257">
    <property type="entry name" value="PROKAR_LIPOPROTEIN"/>
    <property type="match status" value="1"/>
</dbReference>
<dbReference type="EMBL" id="JTDN01000002">
    <property type="protein sequence ID" value="KHL25165.1"/>
    <property type="molecule type" value="Genomic_DNA"/>
</dbReference>
<evidence type="ECO:0000259" key="2">
    <source>
        <dbReference type="Pfam" id="PF02563"/>
    </source>
</evidence>
<keyword evidence="5" id="KW-1185">Reference proteome</keyword>
<comment type="caution">
    <text evidence="4">The sequence shown here is derived from an EMBL/GenBank/DDBJ whole genome shotgun (WGS) entry which is preliminary data.</text>
</comment>
<proteinExistence type="predicted"/>
<keyword evidence="1" id="KW-0732">Signal</keyword>
<evidence type="ECO:0000313" key="5">
    <source>
        <dbReference type="Proteomes" id="UP000030988"/>
    </source>
</evidence>
<dbReference type="PANTHER" id="PTHR33619:SF3">
    <property type="entry name" value="POLYSACCHARIDE EXPORT PROTEIN GFCE-RELATED"/>
    <property type="match status" value="1"/>
</dbReference>
<dbReference type="InterPro" id="IPR049712">
    <property type="entry name" value="Poly_export"/>
</dbReference>
<dbReference type="AlphaFoldDB" id="A0A0B2BZ99"/>
<dbReference type="InterPro" id="IPR019554">
    <property type="entry name" value="Soluble_ligand-bd"/>
</dbReference>
<dbReference type="Pfam" id="PF10531">
    <property type="entry name" value="SLBB"/>
    <property type="match status" value="1"/>
</dbReference>
<evidence type="ECO:0000259" key="3">
    <source>
        <dbReference type="Pfam" id="PF10531"/>
    </source>
</evidence>
<accession>A0A0B2BZ99</accession>
<evidence type="ECO:0000256" key="1">
    <source>
        <dbReference type="ARBA" id="ARBA00022729"/>
    </source>
</evidence>
<protein>
    <submittedName>
        <fullName evidence="4">Uncharacterized protein</fullName>
    </submittedName>
</protein>
<dbReference type="Gene3D" id="3.30.1950.10">
    <property type="entry name" value="wza like domain"/>
    <property type="match status" value="1"/>
</dbReference>
<feature type="domain" description="Polysaccharide export protein N-terminal" evidence="2">
    <location>
        <begin position="45"/>
        <end position="120"/>
    </location>
</feature>
<dbReference type="Pfam" id="PF02563">
    <property type="entry name" value="Poly_export"/>
    <property type="match status" value="1"/>
</dbReference>
<dbReference type="Gene3D" id="3.10.560.10">
    <property type="entry name" value="Outer membrane lipoprotein wza domain like"/>
    <property type="match status" value="1"/>
</dbReference>
<gene>
    <name evidence="4" type="ORF">PK98_13735</name>
</gene>
<sequence length="230" mass="24548">MHKVSKVLIGVGCTAALAGCQPQLKSELPLGAPAYAALGGANPAPSPLYRVRPGDRVSVTIFQEPDLSQPEMVVDDAGLVSLPLIGSVQMGGRSTDEISREIERAYGARYLRNPQASVSLREVQPQTITVDGEVSQPGVYAIRPGYTLVSAIALARGTTATAKFDEVVVFRTINGQRAAARFDITAVRAGRMEDPQVLPGDQVVVGFSRVRGLYRDILQVTPLVGVFTQF</sequence>
<evidence type="ECO:0000313" key="4">
    <source>
        <dbReference type="EMBL" id="KHL25165.1"/>
    </source>
</evidence>
<feature type="domain" description="Soluble ligand binding" evidence="3">
    <location>
        <begin position="128"/>
        <end position="175"/>
    </location>
</feature>
<dbReference type="STRING" id="1572751.PK98_13735"/>
<organism evidence="4 5">
    <name type="scientific">Croceibacterium mercuriale</name>
    <dbReference type="NCBI Taxonomy" id="1572751"/>
    <lineage>
        <taxon>Bacteria</taxon>
        <taxon>Pseudomonadati</taxon>
        <taxon>Pseudomonadota</taxon>
        <taxon>Alphaproteobacteria</taxon>
        <taxon>Sphingomonadales</taxon>
        <taxon>Erythrobacteraceae</taxon>
        <taxon>Croceibacterium</taxon>
    </lineage>
</organism>
<dbReference type="InterPro" id="IPR003715">
    <property type="entry name" value="Poly_export_N"/>
</dbReference>